<evidence type="ECO:0000313" key="2">
    <source>
        <dbReference type="Proteomes" id="UP000094487"/>
    </source>
</evidence>
<dbReference type="EMBL" id="MDDS01000004">
    <property type="protein sequence ID" value="ODP39505.1"/>
    <property type="molecule type" value="Genomic_DNA"/>
</dbReference>
<dbReference type="AlphaFoldDB" id="A0A1E3M2B2"/>
<dbReference type="OrthoDB" id="7476470at2"/>
<reference evidence="1 2" key="1">
    <citation type="submission" date="2016-08" db="EMBL/GenBank/DDBJ databases">
        <title>Draft genome of the agarase producing Sphingomonas sp. MCT13.</title>
        <authorList>
            <person name="D'Andrea M.M."/>
            <person name="Rossolini G.M."/>
            <person name="Thaller M.C."/>
        </authorList>
    </citation>
    <scope>NUCLEOTIDE SEQUENCE [LARGE SCALE GENOMIC DNA]</scope>
    <source>
        <strain evidence="1 2">MCT13</strain>
    </source>
</reference>
<sequence>MDQDRIVAVGLLTQGDLDRLGTGFRNVIPVKRDAMFDDLLAQLDQIEIEPAEHGVMLRSDHRG</sequence>
<accession>A0A1E3M2B2</accession>
<keyword evidence="2" id="KW-1185">Reference proteome</keyword>
<gene>
    <name evidence="1" type="ORF">BFL28_09095</name>
</gene>
<proteinExistence type="predicted"/>
<protein>
    <submittedName>
        <fullName evidence="1">Uncharacterized protein</fullName>
    </submittedName>
</protein>
<name>A0A1E3M2B2_9SPHN</name>
<organism evidence="1 2">
    <name type="scientific">Sphingomonas turrisvirgatae</name>
    <dbReference type="NCBI Taxonomy" id="1888892"/>
    <lineage>
        <taxon>Bacteria</taxon>
        <taxon>Pseudomonadati</taxon>
        <taxon>Pseudomonadota</taxon>
        <taxon>Alphaproteobacteria</taxon>
        <taxon>Sphingomonadales</taxon>
        <taxon>Sphingomonadaceae</taxon>
        <taxon>Sphingomonas</taxon>
    </lineage>
</organism>
<dbReference type="Proteomes" id="UP000094487">
    <property type="component" value="Unassembled WGS sequence"/>
</dbReference>
<evidence type="ECO:0000313" key="1">
    <source>
        <dbReference type="EMBL" id="ODP39505.1"/>
    </source>
</evidence>
<dbReference type="STRING" id="1888892.BFL28_09095"/>
<dbReference type="RefSeq" id="WP_069318741.1">
    <property type="nucleotide sequence ID" value="NZ_MDDS01000004.1"/>
</dbReference>
<comment type="caution">
    <text evidence="1">The sequence shown here is derived from an EMBL/GenBank/DDBJ whole genome shotgun (WGS) entry which is preliminary data.</text>
</comment>